<evidence type="ECO:0000313" key="11">
    <source>
        <dbReference type="Proteomes" id="UP000235786"/>
    </source>
</evidence>
<dbReference type="GO" id="GO:0016740">
    <property type="term" value="F:transferase activity"/>
    <property type="evidence" value="ECO:0007669"/>
    <property type="project" value="UniProtKB-KW"/>
</dbReference>
<dbReference type="InterPro" id="IPR012419">
    <property type="entry name" value="Cas1_AcylTrans_dom"/>
</dbReference>
<name>A0A2J6RDR8_HYAVF</name>
<keyword evidence="7" id="KW-0325">Glycoprotein</keyword>
<keyword evidence="5 8" id="KW-1133">Transmembrane helix</keyword>
<feature type="transmembrane region" description="Helical" evidence="8">
    <location>
        <begin position="498"/>
        <end position="516"/>
    </location>
</feature>
<dbReference type="AlphaFoldDB" id="A0A2J6RDR8"/>
<dbReference type="GO" id="GO:0005794">
    <property type="term" value="C:Golgi apparatus"/>
    <property type="evidence" value="ECO:0007669"/>
    <property type="project" value="UniProtKB-ARBA"/>
</dbReference>
<proteinExistence type="inferred from homology"/>
<evidence type="ECO:0000256" key="3">
    <source>
        <dbReference type="ARBA" id="ARBA00022679"/>
    </source>
</evidence>
<dbReference type="EMBL" id="KZ613950">
    <property type="protein sequence ID" value="PMD36654.1"/>
    <property type="molecule type" value="Genomic_DNA"/>
</dbReference>
<feature type="transmembrane region" description="Helical" evidence="8">
    <location>
        <begin position="549"/>
        <end position="568"/>
    </location>
</feature>
<dbReference type="GO" id="GO:0005975">
    <property type="term" value="P:carbohydrate metabolic process"/>
    <property type="evidence" value="ECO:0007669"/>
    <property type="project" value="UniProtKB-ARBA"/>
</dbReference>
<feature type="transmembrane region" description="Helical" evidence="8">
    <location>
        <begin position="420"/>
        <end position="440"/>
    </location>
</feature>
<evidence type="ECO:0000256" key="8">
    <source>
        <dbReference type="SAM" id="Phobius"/>
    </source>
</evidence>
<organism evidence="10 11">
    <name type="scientific">Hyaloscypha variabilis (strain UAMH 11265 / GT02V1 / F)</name>
    <name type="common">Meliniomyces variabilis</name>
    <dbReference type="NCBI Taxonomy" id="1149755"/>
    <lineage>
        <taxon>Eukaryota</taxon>
        <taxon>Fungi</taxon>
        <taxon>Dikarya</taxon>
        <taxon>Ascomycota</taxon>
        <taxon>Pezizomycotina</taxon>
        <taxon>Leotiomycetes</taxon>
        <taxon>Helotiales</taxon>
        <taxon>Hyaloscyphaceae</taxon>
        <taxon>Hyaloscypha</taxon>
        <taxon>Hyaloscypha variabilis</taxon>
    </lineage>
</organism>
<evidence type="ECO:0000256" key="7">
    <source>
        <dbReference type="ARBA" id="ARBA00023180"/>
    </source>
</evidence>
<sequence>MVRPKTKSLSAYEHAAIAIERVLQSILAVIALGVVYRYCWLDISDPYKCGALLNKGEWLDPGPRRSSRNPFQLWQPPGCLLHEYKKDDIQGCFGQQRLVFIGDSTIRQIFWAVAKKMDQERAEEDMAEMLDSDQKHKDLEFTSAGVTVHFIWDPWLNSTGLDVELESFQADPRQDGGGEAAKSASLILLGAPGLWNARHGQENYFKDFRESIDRVIPYMDHAPIGSGLSHRLSRPFPVRQTSPNLLLLAPVQVPRYQSLTPSREATITPEKIDVMNDLLQQVSAHSYADVVWSYSLMTFSGRGEYEDSGLHVVENVAHRKADVLLNLRCNSNAASKGYPFDRTCCSNYTYMASVQWLILLGGMFVLPWLLFVRQKRTTYSIGRFLPNQETMSALAVFGLVVCFCFYADRTQIFEKSQKLFQQRQFLLAWYAVLALGLVSLRRSQPPVSRKFPSITPYDHGFLSRDQSDEWKGWMQFFILIYHYTNASKTLWIYEIVRLLVASYLFLTGYGHTLYFLKNNDYSLRRIATVLIRLNLLGCVLPYMMRTDYLFYYFAPLVSFWFFVIYFTLKTGHQDNTNTHFMVKKILLSAIITTAFTKIPGILEFIALILKYSCAISWNITEWRFRLFLDMYIVYVGMLVAVLSNRSSQLKSGTFTAKTMVDRILEVTIEYKKLFKTVIVLLSLGLLPGFWTLTRRSPDKQDYNWWMPFISFIPILSLVTLRNSHRLLRNCHFGVFAWLGRFSLETYVLQYHIWLAGDTKGLLRLGLWSPWVETALLTVVFIWLSWLMAGATQSITNWIVGKKPGIQGYDDEDDTVGPKYSPYLLPKMEDGEGTPSKDVKFNIGQSYTSRWVEKWVMRLSIDLRWRLGLILLVMWIANVTYR</sequence>
<comment type="subcellular location">
    <subcellularLocation>
        <location evidence="1">Membrane</location>
        <topology evidence="1">Multi-pass membrane protein</topology>
    </subcellularLocation>
</comment>
<dbReference type="Proteomes" id="UP000235786">
    <property type="component" value="Unassembled WGS sequence"/>
</dbReference>
<keyword evidence="4 8" id="KW-0812">Transmembrane</keyword>
<feature type="transmembrane region" description="Helical" evidence="8">
    <location>
        <begin position="773"/>
        <end position="799"/>
    </location>
</feature>
<protein>
    <submittedName>
        <fullName evidence="10">Cas1p-domain-containing protein</fullName>
    </submittedName>
</protein>
<dbReference type="PANTHER" id="PTHR13533:SF1">
    <property type="entry name" value="N-ACETYLNEURAMINATE 9-O-ACETYLTRANSFERASE"/>
    <property type="match status" value="1"/>
</dbReference>
<feature type="transmembrane region" description="Helical" evidence="8">
    <location>
        <begin position="624"/>
        <end position="642"/>
    </location>
</feature>
<keyword evidence="11" id="KW-1185">Reference proteome</keyword>
<evidence type="ECO:0000259" key="9">
    <source>
        <dbReference type="Pfam" id="PF07779"/>
    </source>
</evidence>
<dbReference type="GO" id="GO:0016020">
    <property type="term" value="C:membrane"/>
    <property type="evidence" value="ECO:0007669"/>
    <property type="project" value="UniProtKB-SubCell"/>
</dbReference>
<keyword evidence="3" id="KW-0808">Transferase</keyword>
<feature type="transmembrane region" description="Helical" evidence="8">
    <location>
        <begin position="673"/>
        <end position="690"/>
    </location>
</feature>
<feature type="transmembrane region" description="Helical" evidence="8">
    <location>
        <begin position="391"/>
        <end position="408"/>
    </location>
</feature>
<feature type="transmembrane region" description="Helical" evidence="8">
    <location>
        <begin position="348"/>
        <end position="371"/>
    </location>
</feature>
<feature type="transmembrane region" description="Helical" evidence="8">
    <location>
        <begin position="732"/>
        <end position="753"/>
    </location>
</feature>
<dbReference type="OrthoDB" id="1932925at2759"/>
<evidence type="ECO:0000256" key="4">
    <source>
        <dbReference type="ARBA" id="ARBA00022692"/>
    </source>
</evidence>
<dbReference type="Pfam" id="PF07779">
    <property type="entry name" value="Cas1_AcylT"/>
    <property type="match status" value="1"/>
</dbReference>
<gene>
    <name evidence="10" type="ORF">L207DRAFT_532261</name>
</gene>
<feature type="domain" description="Cas1p 10 TM acyl transferase" evidence="9">
    <location>
        <begin position="339"/>
        <end position="802"/>
    </location>
</feature>
<accession>A0A2J6RDR8</accession>
<reference evidence="10 11" key="1">
    <citation type="submission" date="2016-04" db="EMBL/GenBank/DDBJ databases">
        <title>A degradative enzymes factory behind the ericoid mycorrhizal symbiosis.</title>
        <authorList>
            <consortium name="DOE Joint Genome Institute"/>
            <person name="Martino E."/>
            <person name="Morin E."/>
            <person name="Grelet G."/>
            <person name="Kuo A."/>
            <person name="Kohler A."/>
            <person name="Daghino S."/>
            <person name="Barry K."/>
            <person name="Choi C."/>
            <person name="Cichocki N."/>
            <person name="Clum A."/>
            <person name="Copeland A."/>
            <person name="Hainaut M."/>
            <person name="Haridas S."/>
            <person name="Labutti K."/>
            <person name="Lindquist E."/>
            <person name="Lipzen A."/>
            <person name="Khouja H.-R."/>
            <person name="Murat C."/>
            <person name="Ohm R."/>
            <person name="Olson A."/>
            <person name="Spatafora J."/>
            <person name="Veneault-Fourrey C."/>
            <person name="Henrissat B."/>
            <person name="Grigoriev I."/>
            <person name="Martin F."/>
            <person name="Perotto S."/>
        </authorList>
    </citation>
    <scope>NUCLEOTIDE SEQUENCE [LARGE SCALE GENOMIC DNA]</scope>
    <source>
        <strain evidence="10 11">F</strain>
    </source>
</reference>
<feature type="transmembrane region" description="Helical" evidence="8">
    <location>
        <begin position="589"/>
        <end position="612"/>
    </location>
</feature>
<evidence type="ECO:0000256" key="6">
    <source>
        <dbReference type="ARBA" id="ARBA00023136"/>
    </source>
</evidence>
<keyword evidence="6 8" id="KW-0472">Membrane</keyword>
<evidence type="ECO:0000256" key="1">
    <source>
        <dbReference type="ARBA" id="ARBA00004141"/>
    </source>
</evidence>
<evidence type="ECO:0000256" key="5">
    <source>
        <dbReference type="ARBA" id="ARBA00022989"/>
    </source>
</evidence>
<evidence type="ECO:0000313" key="10">
    <source>
        <dbReference type="EMBL" id="PMD36654.1"/>
    </source>
</evidence>
<feature type="transmembrane region" description="Helical" evidence="8">
    <location>
        <begin position="702"/>
        <end position="720"/>
    </location>
</feature>
<evidence type="ECO:0000256" key="2">
    <source>
        <dbReference type="ARBA" id="ARBA00010666"/>
    </source>
</evidence>
<dbReference type="PANTHER" id="PTHR13533">
    <property type="entry name" value="N-ACETYLNEURAMINATE 9-O-ACETYLTRANSFERASE"/>
    <property type="match status" value="1"/>
</dbReference>
<comment type="similarity">
    <text evidence="2">Belongs to the PC-esterase family. CASD1 subfamily.</text>
</comment>